<name>A0A6A9UYC9_9ACTN</name>
<dbReference type="EC" id="2.7.13.3" evidence="2"/>
<keyword evidence="7" id="KW-0067">ATP-binding</keyword>
<comment type="catalytic activity">
    <reaction evidence="1">
        <text>ATP + protein L-histidine = ADP + protein N-phospho-L-histidine.</text>
        <dbReference type="EC" id="2.7.13.3"/>
    </reaction>
</comment>
<dbReference type="GO" id="GO:0000155">
    <property type="term" value="F:phosphorelay sensor kinase activity"/>
    <property type="evidence" value="ECO:0007669"/>
    <property type="project" value="InterPro"/>
</dbReference>
<dbReference type="SUPFAM" id="SSF55874">
    <property type="entry name" value="ATPase domain of HSP90 chaperone/DNA topoisomerase II/histidine kinase"/>
    <property type="match status" value="1"/>
</dbReference>
<evidence type="ECO:0000256" key="7">
    <source>
        <dbReference type="ARBA" id="ARBA00022840"/>
    </source>
</evidence>
<feature type="transmembrane region" description="Helical" evidence="10">
    <location>
        <begin position="141"/>
        <end position="158"/>
    </location>
</feature>
<dbReference type="Gene3D" id="1.20.5.1930">
    <property type="match status" value="1"/>
</dbReference>
<keyword evidence="4" id="KW-0808">Transferase</keyword>
<organism evidence="13 14">
    <name type="scientific">Auraticoccus cholistanensis</name>
    <dbReference type="NCBI Taxonomy" id="2656650"/>
    <lineage>
        <taxon>Bacteria</taxon>
        <taxon>Bacillati</taxon>
        <taxon>Actinomycetota</taxon>
        <taxon>Actinomycetes</taxon>
        <taxon>Propionibacteriales</taxon>
        <taxon>Propionibacteriaceae</taxon>
        <taxon>Auraticoccus</taxon>
    </lineage>
</organism>
<dbReference type="GO" id="GO:0046983">
    <property type="term" value="F:protein dimerization activity"/>
    <property type="evidence" value="ECO:0007669"/>
    <property type="project" value="InterPro"/>
</dbReference>
<dbReference type="Pfam" id="PF02518">
    <property type="entry name" value="HATPase_c"/>
    <property type="match status" value="1"/>
</dbReference>
<dbReference type="CDD" id="cd16917">
    <property type="entry name" value="HATPase_UhpB-NarQ-NarX-like"/>
    <property type="match status" value="1"/>
</dbReference>
<evidence type="ECO:0000256" key="9">
    <source>
        <dbReference type="SAM" id="MobiDB-lite"/>
    </source>
</evidence>
<evidence type="ECO:0000256" key="1">
    <source>
        <dbReference type="ARBA" id="ARBA00000085"/>
    </source>
</evidence>
<dbReference type="InterPro" id="IPR003594">
    <property type="entry name" value="HATPase_dom"/>
</dbReference>
<feature type="transmembrane region" description="Helical" evidence="10">
    <location>
        <begin position="47"/>
        <end position="63"/>
    </location>
</feature>
<dbReference type="GO" id="GO:0016020">
    <property type="term" value="C:membrane"/>
    <property type="evidence" value="ECO:0007669"/>
    <property type="project" value="InterPro"/>
</dbReference>
<evidence type="ECO:0000259" key="11">
    <source>
        <dbReference type="Pfam" id="PF02518"/>
    </source>
</evidence>
<feature type="domain" description="Signal transduction histidine kinase subgroup 3 dimerisation and phosphoacceptor" evidence="12">
    <location>
        <begin position="190"/>
        <end position="255"/>
    </location>
</feature>
<dbReference type="EMBL" id="WPCU01000008">
    <property type="protein sequence ID" value="MVA76822.1"/>
    <property type="molecule type" value="Genomic_DNA"/>
</dbReference>
<evidence type="ECO:0000256" key="5">
    <source>
        <dbReference type="ARBA" id="ARBA00022741"/>
    </source>
</evidence>
<dbReference type="InterPro" id="IPR011712">
    <property type="entry name" value="Sig_transdc_His_kin_sub3_dim/P"/>
</dbReference>
<keyword evidence="3" id="KW-0597">Phosphoprotein</keyword>
<reference evidence="13 14" key="1">
    <citation type="submission" date="2019-12" db="EMBL/GenBank/DDBJ databases">
        <title>Auraticoccus cholistani sp. nov., an actinomycete isolated from soil of Cholistan desert.</title>
        <authorList>
            <person name="Cheema M.T."/>
        </authorList>
    </citation>
    <scope>NUCLEOTIDE SEQUENCE [LARGE SCALE GENOMIC DNA]</scope>
    <source>
        <strain evidence="13 14">F435</strain>
    </source>
</reference>
<protein>
    <recommendedName>
        <fullName evidence="2">histidine kinase</fullName>
        <ecNumber evidence="2">2.7.13.3</ecNumber>
    </recommendedName>
</protein>
<keyword evidence="8" id="KW-0902">Two-component regulatory system</keyword>
<evidence type="ECO:0000313" key="13">
    <source>
        <dbReference type="EMBL" id="MVA76822.1"/>
    </source>
</evidence>
<dbReference type="Pfam" id="PF07730">
    <property type="entry name" value="HisKA_3"/>
    <property type="match status" value="1"/>
</dbReference>
<dbReference type="PANTHER" id="PTHR24421">
    <property type="entry name" value="NITRATE/NITRITE SENSOR PROTEIN NARX-RELATED"/>
    <property type="match status" value="1"/>
</dbReference>
<evidence type="ECO:0000256" key="8">
    <source>
        <dbReference type="ARBA" id="ARBA00023012"/>
    </source>
</evidence>
<dbReference type="RefSeq" id="WP_156610681.1">
    <property type="nucleotide sequence ID" value="NZ_WPCU01000008.1"/>
</dbReference>
<evidence type="ECO:0000256" key="10">
    <source>
        <dbReference type="SAM" id="Phobius"/>
    </source>
</evidence>
<evidence type="ECO:0000256" key="4">
    <source>
        <dbReference type="ARBA" id="ARBA00022679"/>
    </source>
</evidence>
<feature type="domain" description="Histidine kinase/HSP90-like ATPase" evidence="11">
    <location>
        <begin position="297"/>
        <end position="388"/>
    </location>
</feature>
<keyword evidence="5" id="KW-0547">Nucleotide-binding</keyword>
<dbReference type="InterPro" id="IPR036890">
    <property type="entry name" value="HATPase_C_sf"/>
</dbReference>
<dbReference type="PANTHER" id="PTHR24421:SF10">
    <property type="entry name" value="NITRATE_NITRITE SENSOR PROTEIN NARQ"/>
    <property type="match status" value="1"/>
</dbReference>
<evidence type="ECO:0000256" key="2">
    <source>
        <dbReference type="ARBA" id="ARBA00012438"/>
    </source>
</evidence>
<keyword evidence="14" id="KW-1185">Reference proteome</keyword>
<accession>A0A6A9UYC9</accession>
<feature type="transmembrane region" description="Helical" evidence="10">
    <location>
        <begin position="108"/>
        <end position="129"/>
    </location>
</feature>
<dbReference type="Proteomes" id="UP000435304">
    <property type="component" value="Unassembled WGS sequence"/>
</dbReference>
<keyword evidence="10" id="KW-0812">Transmembrane</keyword>
<evidence type="ECO:0000313" key="14">
    <source>
        <dbReference type="Proteomes" id="UP000435304"/>
    </source>
</evidence>
<evidence type="ECO:0000256" key="3">
    <source>
        <dbReference type="ARBA" id="ARBA00022553"/>
    </source>
</evidence>
<proteinExistence type="predicted"/>
<dbReference type="InterPro" id="IPR050482">
    <property type="entry name" value="Sensor_HK_TwoCompSys"/>
</dbReference>
<keyword evidence="10" id="KW-1133">Transmembrane helix</keyword>
<dbReference type="Gene3D" id="3.30.565.10">
    <property type="entry name" value="Histidine kinase-like ATPase, C-terminal domain"/>
    <property type="match status" value="1"/>
</dbReference>
<evidence type="ECO:0000256" key="6">
    <source>
        <dbReference type="ARBA" id="ARBA00022777"/>
    </source>
</evidence>
<feature type="transmembrane region" description="Helical" evidence="10">
    <location>
        <begin position="18"/>
        <end position="41"/>
    </location>
</feature>
<keyword evidence="6 13" id="KW-0418">Kinase</keyword>
<keyword evidence="10" id="KW-0472">Membrane</keyword>
<sequence>MGRAAAVRGGVGPRAAPWLLDVLLAVGVALTVSWLVAAGVGGSGADPWAYTWAVALGALMLVRRRYPGVVVVLSGAAVIAYHAADHPPIGVAVPLAAAVFSAAEHGRALVAVVTSAAVVLLGLGYRLAVGQDPGFVIGYELPGQALLLAGAAAFGDSVRSRREVRRKSEEVAALTADRYAREAEQRIMAERLDIARELHDSIGHALTVITLHSEVLEEAMTSEDPEVRRSLRAITDTTSATFADLRRTVLGLRDGARTSRHPPDLGQLGSATLPARQAGVEVSTHLDLRSAVPAPVEAAIYRIVQESITNVVRHARATRVEVRVEESDGSVAVSVADDGRGGRQPSPAGAAEPGTGIVGMRERAQLLGGDLSAGPSAHGFEVRATIPLR</sequence>
<evidence type="ECO:0000259" key="12">
    <source>
        <dbReference type="Pfam" id="PF07730"/>
    </source>
</evidence>
<dbReference type="AlphaFoldDB" id="A0A6A9UYC9"/>
<gene>
    <name evidence="13" type="ORF">GC722_12425</name>
</gene>
<dbReference type="GO" id="GO:0005524">
    <property type="term" value="F:ATP binding"/>
    <property type="evidence" value="ECO:0007669"/>
    <property type="project" value="UniProtKB-KW"/>
</dbReference>
<feature type="region of interest" description="Disordered" evidence="9">
    <location>
        <begin position="334"/>
        <end position="356"/>
    </location>
</feature>
<comment type="caution">
    <text evidence="13">The sequence shown here is derived from an EMBL/GenBank/DDBJ whole genome shotgun (WGS) entry which is preliminary data.</text>
</comment>